<dbReference type="SUPFAM" id="SSF56784">
    <property type="entry name" value="HAD-like"/>
    <property type="match status" value="1"/>
</dbReference>
<dbReference type="CDD" id="cd02612">
    <property type="entry name" value="HAD_PGPPase"/>
    <property type="match status" value="1"/>
</dbReference>
<dbReference type="AlphaFoldDB" id="A0A0K1E7T8"/>
<dbReference type="NCBIfam" id="TIGR01490">
    <property type="entry name" value="HAD-SF-IB-hyp1"/>
    <property type="match status" value="1"/>
</dbReference>
<dbReference type="InterPro" id="IPR050582">
    <property type="entry name" value="HAD-like_SerB"/>
</dbReference>
<evidence type="ECO:0000256" key="3">
    <source>
        <dbReference type="ARBA" id="ARBA00022842"/>
    </source>
</evidence>
<dbReference type="PANTHER" id="PTHR43344:SF13">
    <property type="entry name" value="PHOSPHATASE RV3661-RELATED"/>
    <property type="match status" value="1"/>
</dbReference>
<dbReference type="STRING" id="52.CMC5_010510"/>
<evidence type="ECO:0000313" key="4">
    <source>
        <dbReference type="EMBL" id="AKT36930.1"/>
    </source>
</evidence>
<keyword evidence="5" id="KW-1185">Reference proteome</keyword>
<dbReference type="GO" id="GO:0046872">
    <property type="term" value="F:metal ion binding"/>
    <property type="evidence" value="ECO:0007669"/>
    <property type="project" value="UniProtKB-KW"/>
</dbReference>
<dbReference type="GO" id="GO:0016787">
    <property type="term" value="F:hydrolase activity"/>
    <property type="evidence" value="ECO:0007669"/>
    <property type="project" value="UniProtKB-KW"/>
</dbReference>
<dbReference type="Pfam" id="PF12710">
    <property type="entry name" value="HAD"/>
    <property type="match status" value="1"/>
</dbReference>
<dbReference type="RefSeq" id="WP_050429370.1">
    <property type="nucleotide sequence ID" value="NZ_CP012159.1"/>
</dbReference>
<gene>
    <name evidence="4" type="primary">thrH</name>
    <name evidence="4" type="ORF">CMC5_010510</name>
</gene>
<dbReference type="Gene3D" id="1.20.1440.100">
    <property type="entry name" value="SG protein - dephosphorylation function"/>
    <property type="match status" value="1"/>
</dbReference>
<dbReference type="EMBL" id="CP012159">
    <property type="protein sequence ID" value="AKT36930.1"/>
    <property type="molecule type" value="Genomic_DNA"/>
</dbReference>
<evidence type="ECO:0000256" key="2">
    <source>
        <dbReference type="ARBA" id="ARBA00022801"/>
    </source>
</evidence>
<dbReference type="Gene3D" id="3.40.50.1000">
    <property type="entry name" value="HAD superfamily/HAD-like"/>
    <property type="match status" value="1"/>
</dbReference>
<evidence type="ECO:0000256" key="1">
    <source>
        <dbReference type="ARBA" id="ARBA00022723"/>
    </source>
</evidence>
<keyword evidence="3" id="KW-0460">Magnesium</keyword>
<dbReference type="OrthoDB" id="9784466at2"/>
<dbReference type="PANTHER" id="PTHR43344">
    <property type="entry name" value="PHOSPHOSERINE PHOSPHATASE"/>
    <property type="match status" value="1"/>
</dbReference>
<reference evidence="4 5" key="1">
    <citation type="submission" date="2015-07" db="EMBL/GenBank/DDBJ databases">
        <title>Genome analysis of myxobacterium Chondromyces crocatus Cm c5 reveals a high potential for natural compound synthesis and the genetic basis for the loss of fruiting body formation.</title>
        <authorList>
            <person name="Zaburannyi N."/>
            <person name="Bunk B."/>
            <person name="Maier J."/>
            <person name="Overmann J."/>
            <person name="Mueller R."/>
        </authorList>
    </citation>
    <scope>NUCLEOTIDE SEQUENCE [LARGE SCALE GENOMIC DNA]</scope>
    <source>
        <strain evidence="4 5">Cm c5</strain>
    </source>
</reference>
<sequence>MTETAPAPKSPLPRKRAALFDMDRTLIRRETVSLYVRYQREIGEASLLDLVKTLYWVAQYTLGLLDAERVVDRILQSLRGTSEAALTARCNAWFASHVEQHISDEGRQAVRRHQEAGDVCAIVTAATSYTTWPLAHRLNIPHVVATVLEVDPAGHFTGRPVRPLCYGEGKVERARALAEAHGFRLEEATFYSDSISDLPLLSLVAEPVAVNPDPRLRRIAQRRGWPIVRW</sequence>
<dbReference type="EC" id="3.1.3.3" evidence="4"/>
<evidence type="ECO:0000313" key="5">
    <source>
        <dbReference type="Proteomes" id="UP000067626"/>
    </source>
</evidence>
<keyword evidence="2 4" id="KW-0378">Hydrolase</keyword>
<dbReference type="KEGG" id="ccro:CMC5_010510"/>
<name>A0A0K1E7T8_CHOCO</name>
<dbReference type="PATRIC" id="fig|52.7.peg.1127"/>
<proteinExistence type="predicted"/>
<keyword evidence="1" id="KW-0479">Metal-binding</keyword>
<dbReference type="InterPro" id="IPR006385">
    <property type="entry name" value="HAD_hydro_SerB1"/>
</dbReference>
<dbReference type="Proteomes" id="UP000067626">
    <property type="component" value="Chromosome"/>
</dbReference>
<accession>A0A0K1E7T8</accession>
<dbReference type="NCBIfam" id="TIGR01488">
    <property type="entry name" value="HAD-SF-IB"/>
    <property type="match status" value="1"/>
</dbReference>
<dbReference type="InterPro" id="IPR036412">
    <property type="entry name" value="HAD-like_sf"/>
</dbReference>
<organism evidence="4 5">
    <name type="scientific">Chondromyces crocatus</name>
    <dbReference type="NCBI Taxonomy" id="52"/>
    <lineage>
        <taxon>Bacteria</taxon>
        <taxon>Pseudomonadati</taxon>
        <taxon>Myxococcota</taxon>
        <taxon>Polyangia</taxon>
        <taxon>Polyangiales</taxon>
        <taxon>Polyangiaceae</taxon>
        <taxon>Chondromyces</taxon>
    </lineage>
</organism>
<dbReference type="InterPro" id="IPR023214">
    <property type="entry name" value="HAD_sf"/>
</dbReference>
<protein>
    <submittedName>
        <fullName evidence="4">Phosphoserine phosphatase</fullName>
        <ecNumber evidence="4">3.1.3.3</ecNumber>
    </submittedName>
</protein>